<dbReference type="EC" id="1.2.1.-" evidence="8"/>
<feature type="binding site" evidence="5">
    <location>
        <position position="98"/>
    </location>
    <ligand>
        <name>NAD(+)</name>
        <dbReference type="ChEBI" id="CHEBI:57540"/>
    </ligand>
</feature>
<feature type="binding site" evidence="5">
    <location>
        <position position="50"/>
    </location>
    <ligand>
        <name>NAD(+)</name>
        <dbReference type="ChEBI" id="CHEBI:57540"/>
    </ligand>
</feature>
<evidence type="ECO:0000256" key="3">
    <source>
        <dbReference type="PIRSR" id="PIRSR000149-1"/>
    </source>
</evidence>
<dbReference type="Pfam" id="PF02800">
    <property type="entry name" value="Gp_dh_C"/>
    <property type="match status" value="1"/>
</dbReference>
<accession>C5J6X4</accession>
<dbReference type="InterPro" id="IPR020829">
    <property type="entry name" value="GlycerAld_3-P_DH_cat"/>
</dbReference>
<feature type="active site" description="Nucleophile" evidence="3">
    <location>
        <position position="171"/>
    </location>
</feature>
<feature type="binding site" evidence="5">
    <location>
        <begin position="26"/>
        <end position="27"/>
    </location>
    <ligand>
        <name>NAD(+)</name>
        <dbReference type="ChEBI" id="CHEBI:57540"/>
    </ligand>
</feature>
<feature type="binding site" evidence="4">
    <location>
        <position position="252"/>
    </location>
    <ligand>
        <name>D-glyceraldehyde 3-phosphate</name>
        <dbReference type="ChEBI" id="CHEBI:59776"/>
    </ligand>
</feature>
<dbReference type="PRINTS" id="PR00078">
    <property type="entry name" value="G3PDHDRGNASE"/>
</dbReference>
<dbReference type="Pfam" id="PF00044">
    <property type="entry name" value="Gp_dh_N"/>
    <property type="match status" value="1"/>
</dbReference>
<dbReference type="KEGG" id="mco:MCJ_005380"/>
<proteinExistence type="inferred from homology"/>
<feature type="binding site" evidence="5">
    <location>
        <position position="140"/>
    </location>
    <ligand>
        <name>NAD(+)</name>
        <dbReference type="ChEBI" id="CHEBI:57540"/>
    </ligand>
</feature>
<dbReference type="eggNOG" id="COG0057">
    <property type="taxonomic scope" value="Bacteria"/>
</dbReference>
<evidence type="ECO:0000313" key="11">
    <source>
        <dbReference type="Proteomes" id="UP000001491"/>
    </source>
</evidence>
<organism evidence="10 11">
    <name type="scientific">Mesomycoplasma conjunctivae (strain ATCC 25834 / NCTC 10147 / HRC/581)</name>
    <name type="common">Mycoplasma conjunctivae</name>
    <dbReference type="NCBI Taxonomy" id="572263"/>
    <lineage>
        <taxon>Bacteria</taxon>
        <taxon>Bacillati</taxon>
        <taxon>Mycoplasmatota</taxon>
        <taxon>Mycoplasmoidales</taxon>
        <taxon>Metamycoplasmataceae</taxon>
        <taxon>Mesomycoplasma</taxon>
    </lineage>
</organism>
<dbReference type="Gene3D" id="3.30.360.10">
    <property type="entry name" value="Dihydrodipicolinate Reductase, domain 2"/>
    <property type="match status" value="1"/>
</dbReference>
<dbReference type="Proteomes" id="UP000001491">
    <property type="component" value="Chromosome"/>
</dbReference>
<dbReference type="GO" id="GO:0006006">
    <property type="term" value="P:glucose metabolic process"/>
    <property type="evidence" value="ECO:0007669"/>
    <property type="project" value="InterPro"/>
</dbReference>
<sequence>MIKLYKIKFKEKRTNMKKIAINGFGRIGRLVLRRIFEIKDRNIQVVAINDLTDVKTLAHLFKYDTAHGKFEGKVDYIQEEDKSFLVINGHKILILSQRDPKTLPWAQLGIDIVLECTGFFASKTGAQLHLDAGAKKVVISAPAGNDVKTIVYNINHETITEEDTILSAASCTTNALAPVVNALEKEFGIENGYMTTVHAYTADQRIQDAPHSDFRRARSAASNIVPTSTGAARAIGLVIPSLTGKLDGMALRAPVINGSFVDLSVSLKSTPTIQEINEVMKKYENESFAYNEDLIVSSDIIGDKHGSIFDATLTKFVESDGKRLYKIFAWYDNEFSFVSQFVRLVSLLSK</sequence>
<reference evidence="11" key="1">
    <citation type="journal article" date="2009" name="BMC Bioinformatics">
        <title>The Mycoplasma conjunctivae genome sequencing, annotation and analysis.</title>
        <authorList>
            <person name="Calderon-Copete S.P."/>
            <person name="Wigger G."/>
            <person name="Wunderlin C."/>
            <person name="Schmidheini T."/>
            <person name="Frey J."/>
            <person name="Quail M.A."/>
            <person name="Falquet L."/>
        </authorList>
    </citation>
    <scope>NUCLEOTIDE SEQUENCE [LARGE SCALE GENOMIC DNA]</scope>
    <source>
        <strain evidence="11">ATCC 25834 / NCTC 10147 / HRC/581</strain>
    </source>
</reference>
<gene>
    <name evidence="10" type="primary">gap</name>
    <name evidence="10" type="ordered locus">MCJ_005380</name>
</gene>
<dbReference type="PANTHER" id="PTHR43148">
    <property type="entry name" value="GLYCERALDEHYDE-3-PHOSPHATE DEHYDROGENASE 2"/>
    <property type="match status" value="1"/>
</dbReference>
<dbReference type="FunFam" id="3.30.360.10:FF:000002">
    <property type="entry name" value="Glyceraldehyde-3-phosphate dehydrogenase"/>
    <property type="match status" value="1"/>
</dbReference>
<evidence type="ECO:0000256" key="5">
    <source>
        <dbReference type="PIRSR" id="PIRSR000149-3"/>
    </source>
</evidence>
<dbReference type="InterPro" id="IPR020828">
    <property type="entry name" value="GlycerAld_3-P_DH_NAD(P)-bd"/>
</dbReference>
<dbReference type="Gene3D" id="3.40.50.720">
    <property type="entry name" value="NAD(P)-binding Rossmann-like Domain"/>
    <property type="match status" value="1"/>
</dbReference>
<evidence type="ECO:0000256" key="8">
    <source>
        <dbReference type="RuleBase" id="RU361160"/>
    </source>
</evidence>
<evidence type="ECO:0000256" key="6">
    <source>
        <dbReference type="PIRSR" id="PIRSR000149-4"/>
    </source>
</evidence>
<feature type="binding site" evidence="4">
    <location>
        <begin position="229"/>
        <end position="230"/>
    </location>
    <ligand>
        <name>D-glyceraldehyde 3-phosphate</name>
        <dbReference type="ChEBI" id="CHEBI:59776"/>
    </ligand>
</feature>
<comment type="similarity">
    <text evidence="1 7">Belongs to the glyceraldehyde-3-phosphate dehydrogenase family.</text>
</comment>
<dbReference type="InterPro" id="IPR020830">
    <property type="entry name" value="GlycerAld_3-P_DH_AS"/>
</dbReference>
<dbReference type="GO" id="GO:0016620">
    <property type="term" value="F:oxidoreductase activity, acting on the aldehyde or oxo group of donors, NAD or NADP as acceptor"/>
    <property type="evidence" value="ECO:0007669"/>
    <property type="project" value="InterPro"/>
</dbReference>
<feature type="binding site" evidence="4">
    <location>
        <begin position="170"/>
        <end position="172"/>
    </location>
    <ligand>
        <name>D-glyceraldehyde 3-phosphate</name>
        <dbReference type="ChEBI" id="CHEBI:59776"/>
    </ligand>
</feature>
<keyword evidence="11" id="KW-1185">Reference proteome</keyword>
<dbReference type="InterPro" id="IPR020831">
    <property type="entry name" value="GlycerAld/Erythrose_P_DH"/>
</dbReference>
<feature type="site" description="Activates thiol group during catalysis" evidence="6">
    <location>
        <position position="198"/>
    </location>
</feature>
<evidence type="ECO:0000256" key="2">
    <source>
        <dbReference type="ARBA" id="ARBA00023002"/>
    </source>
</evidence>
<dbReference type="EMBL" id="FM864216">
    <property type="protein sequence ID" value="CAT05237.1"/>
    <property type="molecule type" value="Genomic_DNA"/>
</dbReference>
<dbReference type="FunFam" id="3.40.50.720:FF:000001">
    <property type="entry name" value="Glyceraldehyde-3-phosphate dehydrogenase"/>
    <property type="match status" value="1"/>
</dbReference>
<dbReference type="SUPFAM" id="SSF51735">
    <property type="entry name" value="NAD(P)-binding Rossmann-fold domains"/>
    <property type="match status" value="1"/>
</dbReference>
<dbReference type="PIRSF" id="PIRSF000149">
    <property type="entry name" value="GAP_DH"/>
    <property type="match status" value="1"/>
</dbReference>
<feature type="binding site" evidence="5">
    <location>
        <position position="333"/>
    </location>
    <ligand>
        <name>NAD(+)</name>
        <dbReference type="ChEBI" id="CHEBI:57540"/>
    </ligand>
</feature>
<dbReference type="NCBIfam" id="TIGR01534">
    <property type="entry name" value="GAPDH-I"/>
    <property type="match status" value="1"/>
</dbReference>
<protein>
    <recommendedName>
        <fullName evidence="8">Glyceraldehyde-3-phosphate dehydrogenase</fullName>
        <ecNumber evidence="8">1.2.1.-</ecNumber>
    </recommendedName>
</protein>
<evidence type="ECO:0000259" key="9">
    <source>
        <dbReference type="SMART" id="SM00846"/>
    </source>
</evidence>
<dbReference type="GO" id="GO:0051287">
    <property type="term" value="F:NAD binding"/>
    <property type="evidence" value="ECO:0007669"/>
    <property type="project" value="InterPro"/>
</dbReference>
<keyword evidence="5" id="KW-0547">Nucleotide-binding</keyword>
<dbReference type="PROSITE" id="PS00071">
    <property type="entry name" value="GAPDH"/>
    <property type="match status" value="1"/>
</dbReference>
<keyword evidence="2 8" id="KW-0560">Oxidoreductase</keyword>
<dbReference type="SUPFAM" id="SSF55347">
    <property type="entry name" value="Glyceraldehyde-3-phosphate dehydrogenase-like, C-terminal domain"/>
    <property type="match status" value="1"/>
</dbReference>
<dbReference type="InterPro" id="IPR006424">
    <property type="entry name" value="Glyceraldehyde-3-P_DH_1"/>
</dbReference>
<dbReference type="GO" id="GO:0050661">
    <property type="term" value="F:NADP binding"/>
    <property type="evidence" value="ECO:0007669"/>
    <property type="project" value="InterPro"/>
</dbReference>
<dbReference type="AlphaFoldDB" id="C5J6X4"/>
<feature type="binding site" evidence="4">
    <location>
        <position position="201"/>
    </location>
    <ligand>
        <name>D-glyceraldehyde 3-phosphate</name>
        <dbReference type="ChEBI" id="CHEBI:59776"/>
    </ligand>
</feature>
<evidence type="ECO:0000256" key="7">
    <source>
        <dbReference type="RuleBase" id="RU000397"/>
    </source>
</evidence>
<evidence type="ECO:0000256" key="1">
    <source>
        <dbReference type="ARBA" id="ARBA00007406"/>
    </source>
</evidence>
<name>C5J6X4_MESCH</name>
<evidence type="ECO:0000313" key="10">
    <source>
        <dbReference type="EMBL" id="CAT05237.1"/>
    </source>
</evidence>
<dbReference type="CDD" id="cd18126">
    <property type="entry name" value="GAPDH_I_C"/>
    <property type="match status" value="1"/>
</dbReference>
<dbReference type="HOGENOM" id="CLU_030140_0_0_14"/>
<evidence type="ECO:0000256" key="4">
    <source>
        <dbReference type="PIRSR" id="PIRSR000149-2"/>
    </source>
</evidence>
<dbReference type="SMART" id="SM00846">
    <property type="entry name" value="Gp_dh_N"/>
    <property type="match status" value="1"/>
</dbReference>
<dbReference type="CDD" id="cd05214">
    <property type="entry name" value="GAPDH_I_N"/>
    <property type="match status" value="1"/>
</dbReference>
<feature type="domain" description="Glyceraldehyde 3-phosphate dehydrogenase NAD(P) binding" evidence="9">
    <location>
        <begin position="17"/>
        <end position="171"/>
    </location>
</feature>
<dbReference type="InterPro" id="IPR036291">
    <property type="entry name" value="NAD(P)-bd_dom_sf"/>
</dbReference>
<keyword evidence="5" id="KW-0520">NAD</keyword>